<dbReference type="EMBL" id="BAAARV010000025">
    <property type="protein sequence ID" value="GAA2347296.1"/>
    <property type="molecule type" value="Genomic_DNA"/>
</dbReference>
<protein>
    <submittedName>
        <fullName evidence="1">Uncharacterized protein</fullName>
    </submittedName>
</protein>
<dbReference type="RefSeq" id="WP_344613426.1">
    <property type="nucleotide sequence ID" value="NZ_BAAARV010000025.1"/>
</dbReference>
<organism evidence="1 2">
    <name type="scientific">Dactylosporangium salmoneum</name>
    <dbReference type="NCBI Taxonomy" id="53361"/>
    <lineage>
        <taxon>Bacteria</taxon>
        <taxon>Bacillati</taxon>
        <taxon>Actinomycetota</taxon>
        <taxon>Actinomycetes</taxon>
        <taxon>Micromonosporales</taxon>
        <taxon>Micromonosporaceae</taxon>
        <taxon>Dactylosporangium</taxon>
    </lineage>
</organism>
<keyword evidence="2" id="KW-1185">Reference proteome</keyword>
<sequence>MNARRCGFGVPLDQLPDGDRQIVADFRRWLAGELAAAEDGTFVSLDDPRAVHVVPPINKEGSGHGDR</sequence>
<evidence type="ECO:0000313" key="2">
    <source>
        <dbReference type="Proteomes" id="UP001501444"/>
    </source>
</evidence>
<comment type="caution">
    <text evidence="1">The sequence shown here is derived from an EMBL/GenBank/DDBJ whole genome shotgun (WGS) entry which is preliminary data.</text>
</comment>
<gene>
    <name evidence="1" type="ORF">GCM10010170_034770</name>
</gene>
<proteinExistence type="predicted"/>
<dbReference type="Proteomes" id="UP001501444">
    <property type="component" value="Unassembled WGS sequence"/>
</dbReference>
<evidence type="ECO:0000313" key="1">
    <source>
        <dbReference type="EMBL" id="GAA2347296.1"/>
    </source>
</evidence>
<name>A0ABP5T815_9ACTN</name>
<accession>A0ABP5T815</accession>
<reference evidence="2" key="1">
    <citation type="journal article" date="2019" name="Int. J. Syst. Evol. Microbiol.">
        <title>The Global Catalogue of Microorganisms (GCM) 10K type strain sequencing project: providing services to taxonomists for standard genome sequencing and annotation.</title>
        <authorList>
            <consortium name="The Broad Institute Genomics Platform"/>
            <consortium name="The Broad Institute Genome Sequencing Center for Infectious Disease"/>
            <person name="Wu L."/>
            <person name="Ma J."/>
        </authorList>
    </citation>
    <scope>NUCLEOTIDE SEQUENCE [LARGE SCALE GENOMIC DNA]</scope>
    <source>
        <strain evidence="2">JCM 3272</strain>
    </source>
</reference>